<dbReference type="Pfam" id="PF02971">
    <property type="entry name" value="FTCD"/>
    <property type="match status" value="1"/>
</dbReference>
<dbReference type="Gene3D" id="3.30.70.670">
    <property type="entry name" value="Formiminotransferase, C-terminal subdomain"/>
    <property type="match status" value="1"/>
</dbReference>
<dbReference type="GO" id="GO:0005542">
    <property type="term" value="F:folic acid binding"/>
    <property type="evidence" value="ECO:0007669"/>
    <property type="project" value="UniProtKB-KW"/>
</dbReference>
<comment type="subcellular location">
    <subcellularLocation>
        <location evidence="1">Cytoplasm</location>
        <location evidence="1">Cytoskeleton</location>
        <location evidence="1">Microtubule organizing center</location>
        <location evidence="1">Centrosome</location>
        <location evidence="1">Centriole</location>
    </subcellularLocation>
    <subcellularLocation>
        <location evidence="2">Golgi apparatus</location>
    </subcellularLocation>
</comment>
<evidence type="ECO:0000259" key="21">
    <source>
        <dbReference type="SMART" id="SM01222"/>
    </source>
</evidence>
<dbReference type="SMART" id="SM01221">
    <property type="entry name" value="FTCD"/>
    <property type="match status" value="1"/>
</dbReference>
<keyword evidence="10" id="KW-0808">Transferase</keyword>
<comment type="caution">
    <text evidence="22">The sequence shown here is derived from an EMBL/GenBank/DDBJ whole genome shotgun (WGS) entry which is preliminary data.</text>
</comment>
<evidence type="ECO:0000256" key="19">
    <source>
        <dbReference type="ARBA" id="ARBA00030029"/>
    </source>
</evidence>
<dbReference type="InterPro" id="IPR004227">
    <property type="entry name" value="Formiminotransferase_cat"/>
</dbReference>
<dbReference type="Gene3D" id="3.30.990.10">
    <property type="entry name" value="Formiminotransferase, N-terminal subdomain"/>
    <property type="match status" value="1"/>
</dbReference>
<keyword evidence="9" id="KW-0963">Cytoplasm</keyword>
<dbReference type="InterPro" id="IPR013802">
    <property type="entry name" value="Formiminotransferase_C"/>
</dbReference>
<evidence type="ECO:0000256" key="9">
    <source>
        <dbReference type="ARBA" id="ARBA00022490"/>
    </source>
</evidence>
<dbReference type="InterPro" id="IPR037064">
    <property type="entry name" value="Formiminotransferase_N_sf"/>
</dbReference>
<name>A0A0P6XMK4_9CHLR</name>
<dbReference type="SUPFAM" id="SSF101262">
    <property type="entry name" value="Methenyltetrahydrofolate cyclohydrolase-like"/>
    <property type="match status" value="1"/>
</dbReference>
<dbReference type="PANTHER" id="PTHR12234">
    <property type="entry name" value="FORMIMINOTRANSFERASE-CYCLODEAMINASE"/>
    <property type="match status" value="1"/>
</dbReference>
<evidence type="ECO:0000256" key="5">
    <source>
        <dbReference type="ARBA" id="ARBA00010825"/>
    </source>
</evidence>
<sequence length="510" mass="55114">MARQIVECIPNFSEARRPEIVQAIAASVSSIQGVQILDQHSDLDHNRTVITFVGPKEAVEAAAYQSIETAARLIDLNQHTGEHPRIGAADVVPFVPISGVTMEECIEMAHRLAKRVASQLNIPVYLYEEAAQNPDRKNLENIRKGQYEGLKEEILTNPNRKPDYGPAELGPAGATVIGARNPLIAFNVYLTSDDVEIAQKIARTIRFSTGGLRFVKAMGVLVDGRAQVSMNLTHFRKTPLAQVVEMIRREAQRYGVAIHHSELVGLIPQEALEDAAVWYLQLDQFEKNQILENRLADLAIESASVAAPEPSFIDELASASPTPGGGSASAYAGAMAAALVCMVARVTLGKKKYAEVEAEMLQTIETASALQAHLQECVAQDSAAFEAFIHARRLPKDTPEQEAIRLQAISVATYQAASVPLDVAENSLKVLKLAQAVARKGNLNAVSDAASAAALAQAAIIGAGHNVRINLIGLESEEQAAGMLQRLQEIETAQIEIHSTIPTIIKERSQ</sequence>
<protein>
    <recommendedName>
        <fullName evidence="8">Formimidoyltransferase-cyclodeaminase</fullName>
        <ecNumber evidence="6">2.1.2.5</ecNumber>
        <ecNumber evidence="7">4.3.1.4</ecNumber>
    </recommendedName>
    <alternativeName>
        <fullName evidence="19">Formiminotransferase-cyclodeaminase</fullName>
    </alternativeName>
</protein>
<evidence type="ECO:0000256" key="3">
    <source>
        <dbReference type="ARBA" id="ARBA00005082"/>
    </source>
</evidence>
<evidence type="ECO:0000256" key="7">
    <source>
        <dbReference type="ARBA" id="ARBA00012998"/>
    </source>
</evidence>
<comment type="similarity">
    <text evidence="5">In the C-terminal section; belongs to the cyclodeaminase/cyclohydrolase family.</text>
</comment>
<dbReference type="GO" id="GO:0030409">
    <property type="term" value="F:glutamate formimidoyltransferase activity"/>
    <property type="evidence" value="ECO:0007669"/>
    <property type="project" value="UniProtKB-EC"/>
</dbReference>
<dbReference type="EC" id="2.1.2.5" evidence="6"/>
<dbReference type="STRING" id="1134406.ADN00_19190"/>
<evidence type="ECO:0000256" key="2">
    <source>
        <dbReference type="ARBA" id="ARBA00004555"/>
    </source>
</evidence>
<dbReference type="Gene3D" id="1.20.120.680">
    <property type="entry name" value="Formiminotetrahydrofolate cyclodeaminase monomer, up-and-down helical bundle"/>
    <property type="match status" value="1"/>
</dbReference>
<dbReference type="InterPro" id="IPR036178">
    <property type="entry name" value="Formintransfe-cycloase-like_sf"/>
</dbReference>
<dbReference type="SMART" id="SM01222">
    <property type="entry name" value="FTCD_N"/>
    <property type="match status" value="1"/>
</dbReference>
<dbReference type="EMBL" id="LGCL01000045">
    <property type="protein sequence ID" value="KPL70156.1"/>
    <property type="molecule type" value="Genomic_DNA"/>
</dbReference>
<dbReference type="OrthoDB" id="9773217at2"/>
<evidence type="ECO:0000256" key="14">
    <source>
        <dbReference type="ARBA" id="ARBA00023212"/>
    </source>
</evidence>
<organism evidence="22 23">
    <name type="scientific">Ornatilinea apprima</name>
    <dbReference type="NCBI Taxonomy" id="1134406"/>
    <lineage>
        <taxon>Bacteria</taxon>
        <taxon>Bacillati</taxon>
        <taxon>Chloroflexota</taxon>
        <taxon>Anaerolineae</taxon>
        <taxon>Anaerolineales</taxon>
        <taxon>Anaerolineaceae</taxon>
        <taxon>Ornatilinea</taxon>
    </lineage>
</organism>
<evidence type="ECO:0000256" key="15">
    <source>
        <dbReference type="ARBA" id="ARBA00023239"/>
    </source>
</evidence>
<evidence type="ECO:0000256" key="18">
    <source>
        <dbReference type="ARBA" id="ARBA00025915"/>
    </source>
</evidence>
<evidence type="ECO:0000256" key="12">
    <source>
        <dbReference type="ARBA" id="ARBA00022954"/>
    </source>
</evidence>
<dbReference type="PANTHER" id="PTHR12234:SF8">
    <property type="entry name" value="FORMIMINOTRANSFERASE-CYCLODEAMINASE"/>
    <property type="match status" value="1"/>
</dbReference>
<keyword evidence="15" id="KW-0456">Lyase</keyword>
<evidence type="ECO:0000256" key="6">
    <source>
        <dbReference type="ARBA" id="ARBA00012252"/>
    </source>
</evidence>
<keyword evidence="13" id="KW-0333">Golgi apparatus</keyword>
<dbReference type="GO" id="GO:0005814">
    <property type="term" value="C:centriole"/>
    <property type="evidence" value="ECO:0007669"/>
    <property type="project" value="UniProtKB-SubCell"/>
</dbReference>
<dbReference type="GO" id="GO:0019556">
    <property type="term" value="P:L-histidine catabolic process to glutamate and formamide"/>
    <property type="evidence" value="ECO:0007669"/>
    <property type="project" value="UniProtKB-UniPathway"/>
</dbReference>
<keyword evidence="16" id="KW-0511">Multifunctional enzyme</keyword>
<dbReference type="EC" id="4.3.1.4" evidence="7"/>
<evidence type="ECO:0000256" key="1">
    <source>
        <dbReference type="ARBA" id="ARBA00004114"/>
    </source>
</evidence>
<dbReference type="Pfam" id="PF07837">
    <property type="entry name" value="FTCD_N"/>
    <property type="match status" value="1"/>
</dbReference>
<keyword evidence="14" id="KW-0206">Cytoskeleton</keyword>
<dbReference type="NCBIfam" id="TIGR02024">
    <property type="entry name" value="FtcD"/>
    <property type="match status" value="1"/>
</dbReference>
<comment type="subunit">
    <text evidence="18">Homooctamer, including four polyglutamate binding sites. The subunits are arranged as a tetramer of dimers, and form a planar ring-shaped structure.</text>
</comment>
<dbReference type="SUPFAM" id="SSF55116">
    <property type="entry name" value="Formiminotransferase domain of formiminotransferase-cyclodeaminase"/>
    <property type="match status" value="2"/>
</dbReference>
<dbReference type="Pfam" id="PF04961">
    <property type="entry name" value="FTCD_C"/>
    <property type="match status" value="1"/>
</dbReference>
<dbReference type="GO" id="GO:0019557">
    <property type="term" value="P:L-histidine catabolic process to glutamate and formate"/>
    <property type="evidence" value="ECO:0007669"/>
    <property type="project" value="UniProtKB-UniPathway"/>
</dbReference>
<evidence type="ECO:0000256" key="4">
    <source>
        <dbReference type="ARBA" id="ARBA00008297"/>
    </source>
</evidence>
<comment type="similarity">
    <text evidence="4">In the N-terminal section; belongs to the formiminotransferase family.</text>
</comment>
<dbReference type="InterPro" id="IPR037070">
    <property type="entry name" value="Formiminotransferase_C_sf"/>
</dbReference>
<dbReference type="Proteomes" id="UP000050417">
    <property type="component" value="Unassembled WGS sequence"/>
</dbReference>
<evidence type="ECO:0000256" key="8">
    <source>
        <dbReference type="ARBA" id="ARBA00017787"/>
    </source>
</evidence>
<evidence type="ECO:0000256" key="13">
    <source>
        <dbReference type="ARBA" id="ARBA00023034"/>
    </source>
</evidence>
<dbReference type="UniPathway" id="UPA00379">
    <property type="reaction ID" value="UER00555"/>
</dbReference>
<evidence type="ECO:0000256" key="10">
    <source>
        <dbReference type="ARBA" id="ARBA00022679"/>
    </source>
</evidence>
<dbReference type="AlphaFoldDB" id="A0A0P6XMK4"/>
<evidence type="ECO:0000313" key="23">
    <source>
        <dbReference type="Proteomes" id="UP000050417"/>
    </source>
</evidence>
<dbReference type="InterPro" id="IPR007044">
    <property type="entry name" value="Cyclodeamin/CycHdrlase"/>
</dbReference>
<proteinExistence type="inferred from homology"/>
<comment type="pathway">
    <text evidence="3">Amino-acid degradation; L-histidine degradation into L-glutamate; L-glutamate from N-formimidoyl-L-glutamate (transferase route): step 1/1.</text>
</comment>
<gene>
    <name evidence="22" type="ORF">ADN00_19190</name>
</gene>
<dbReference type="RefSeq" id="WP_075064651.1">
    <property type="nucleotide sequence ID" value="NZ_LGCL01000045.1"/>
</dbReference>
<evidence type="ECO:0000256" key="11">
    <source>
        <dbReference type="ARBA" id="ARBA00022808"/>
    </source>
</evidence>
<evidence type="ECO:0000256" key="16">
    <source>
        <dbReference type="ARBA" id="ARBA00023268"/>
    </source>
</evidence>
<comment type="function">
    <text evidence="17">Folate-dependent enzyme, that displays both transferase and deaminase activity. Serves to channel one-carbon units from formiminoglutamate to the folate pool.</text>
</comment>
<evidence type="ECO:0000313" key="22">
    <source>
        <dbReference type="EMBL" id="KPL70156.1"/>
    </source>
</evidence>
<feature type="domain" description="Formiminotransferase N-terminal subdomain" evidence="21">
    <location>
        <begin position="4"/>
        <end position="181"/>
    </location>
</feature>
<dbReference type="InterPro" id="IPR012886">
    <property type="entry name" value="Formiminotransferase_N"/>
</dbReference>
<dbReference type="InterPro" id="IPR051623">
    <property type="entry name" value="FTCD"/>
</dbReference>
<dbReference type="GO" id="GO:0030412">
    <property type="term" value="F:formimidoyltetrahydrofolate cyclodeaminase activity"/>
    <property type="evidence" value="ECO:0007669"/>
    <property type="project" value="UniProtKB-EC"/>
</dbReference>
<keyword evidence="23" id="KW-1185">Reference proteome</keyword>
<evidence type="ECO:0000259" key="20">
    <source>
        <dbReference type="SMART" id="SM01221"/>
    </source>
</evidence>
<keyword evidence="12" id="KW-0290">Folate-binding</keyword>
<evidence type="ECO:0000256" key="17">
    <source>
        <dbReference type="ARBA" id="ARBA00025506"/>
    </source>
</evidence>
<dbReference type="InterPro" id="IPR022384">
    <property type="entry name" value="FormiminoTrfase_cat_dom_sf"/>
</dbReference>
<feature type="domain" description="Formiminotransferase C-terminal subdomain" evidence="20">
    <location>
        <begin position="182"/>
        <end position="294"/>
    </location>
</feature>
<keyword evidence="11" id="KW-0369">Histidine metabolism</keyword>
<reference evidence="22 23" key="1">
    <citation type="submission" date="2015-07" db="EMBL/GenBank/DDBJ databases">
        <title>Genome sequence of Ornatilinea apprima DSM 23815.</title>
        <authorList>
            <person name="Hemp J."/>
            <person name="Ward L.M."/>
            <person name="Pace L.A."/>
            <person name="Fischer W.W."/>
        </authorList>
    </citation>
    <scope>NUCLEOTIDE SEQUENCE [LARGE SCALE GENOMIC DNA]</scope>
    <source>
        <strain evidence="22 23">P3M-1</strain>
    </source>
</reference>
<accession>A0A0P6XMK4</accession>